<evidence type="ECO:0000313" key="2">
    <source>
        <dbReference type="EMBL" id="KAF3586982.1"/>
    </source>
</evidence>
<accession>A0A8S9S3X0</accession>
<dbReference type="EMBL" id="QGKX02000088">
    <property type="protein sequence ID" value="KAF3586982.1"/>
    <property type="molecule type" value="Genomic_DNA"/>
</dbReference>
<feature type="compositionally biased region" description="Polar residues" evidence="1">
    <location>
        <begin position="190"/>
        <end position="199"/>
    </location>
</feature>
<name>A0A8S9S3X0_BRACR</name>
<dbReference type="AlphaFoldDB" id="A0A8S9S3X0"/>
<comment type="caution">
    <text evidence="2">The sequence shown here is derived from an EMBL/GenBank/DDBJ whole genome shotgun (WGS) entry which is preliminary data.</text>
</comment>
<feature type="region of interest" description="Disordered" evidence="1">
    <location>
        <begin position="190"/>
        <end position="231"/>
    </location>
</feature>
<reference evidence="2" key="1">
    <citation type="submission" date="2019-12" db="EMBL/GenBank/DDBJ databases">
        <title>Genome sequencing and annotation of Brassica cretica.</title>
        <authorList>
            <person name="Studholme D.J."/>
            <person name="Sarris P."/>
        </authorList>
    </citation>
    <scope>NUCLEOTIDE SEQUENCE</scope>
    <source>
        <strain evidence="2">PFS-109/04</strain>
        <tissue evidence="2">Leaf</tissue>
    </source>
</reference>
<evidence type="ECO:0000256" key="1">
    <source>
        <dbReference type="SAM" id="MobiDB-lite"/>
    </source>
</evidence>
<protein>
    <submittedName>
        <fullName evidence="2">Uncharacterized protein</fullName>
    </submittedName>
</protein>
<sequence length="279" mass="31760">MKSQPDFHTRGEIDQLVEGIYRALEITEERLDRRCDDIYFPMDLSISALTSKIEAIQGELVEIQSYIARRPEASTSIDRRNIKSTDTHIQILVEDATNRGRLVQKITSDMSDTHNHGEEISADTYATVMRHRFNLESLGDRLQKIEDATTIMKDKWRRGDEAMRDFTACHCGAEYETEYSASIETHTVTSIDSAQQKSTDGAEEESVDSSPTDWENDCHNPILAVNDAPPETRKDLYDEEYRKKGILVYQFLPLKPEIQAQVETDSLLAESCGKGTRFS</sequence>
<evidence type="ECO:0000313" key="3">
    <source>
        <dbReference type="Proteomes" id="UP000712600"/>
    </source>
</evidence>
<dbReference type="Proteomes" id="UP000712600">
    <property type="component" value="Unassembled WGS sequence"/>
</dbReference>
<organism evidence="2 3">
    <name type="scientific">Brassica cretica</name>
    <name type="common">Mustard</name>
    <dbReference type="NCBI Taxonomy" id="69181"/>
    <lineage>
        <taxon>Eukaryota</taxon>
        <taxon>Viridiplantae</taxon>
        <taxon>Streptophyta</taxon>
        <taxon>Embryophyta</taxon>
        <taxon>Tracheophyta</taxon>
        <taxon>Spermatophyta</taxon>
        <taxon>Magnoliopsida</taxon>
        <taxon>eudicotyledons</taxon>
        <taxon>Gunneridae</taxon>
        <taxon>Pentapetalae</taxon>
        <taxon>rosids</taxon>
        <taxon>malvids</taxon>
        <taxon>Brassicales</taxon>
        <taxon>Brassicaceae</taxon>
        <taxon>Brassiceae</taxon>
        <taxon>Brassica</taxon>
    </lineage>
</organism>
<gene>
    <name evidence="2" type="ORF">F2Q69_00029454</name>
</gene>
<proteinExistence type="predicted"/>